<protein>
    <submittedName>
        <fullName evidence="1">VAC14</fullName>
    </submittedName>
</protein>
<dbReference type="Gene3D" id="1.25.10.10">
    <property type="entry name" value="Leucine-rich Repeat Variant"/>
    <property type="match status" value="1"/>
</dbReference>
<name>A0ABY6KDX0_9ARAC</name>
<keyword evidence="2" id="KW-1185">Reference proteome</keyword>
<dbReference type="Proteomes" id="UP001235939">
    <property type="component" value="Chromosome 03"/>
</dbReference>
<gene>
    <name evidence="1" type="ORF">LAZ67_3005604</name>
</gene>
<sequence length="176" mass="20000">MGEKDFAPLTSHCVRALNDKLYDKRKSAALEIEKMVRDFQSVNNTSQIRRLLKVLGRDFTLSQNPNSRKGGLIGLAAIAIALAQDSSIYIEDLVMPILACFTDQDSRIRYYACEALYNIVKVARSAVLPFFNDIFDGLNKDVVTETPNFDLNGFIPLLRERVYTKNPFARQFIVSW</sequence>
<evidence type="ECO:0000313" key="2">
    <source>
        <dbReference type="Proteomes" id="UP001235939"/>
    </source>
</evidence>
<accession>A0ABY6KDX0</accession>
<dbReference type="PANTHER" id="PTHR16023">
    <property type="entry name" value="TAX1 BINDING PROTEIN-RELATED"/>
    <property type="match status" value="1"/>
</dbReference>
<dbReference type="EMBL" id="CP092865">
    <property type="protein sequence ID" value="UYV65840.1"/>
    <property type="molecule type" value="Genomic_DNA"/>
</dbReference>
<dbReference type="Pfam" id="PF12755">
    <property type="entry name" value="Vac14_Fab1_bd"/>
    <property type="match status" value="1"/>
</dbReference>
<organism evidence="1 2">
    <name type="scientific">Cordylochernes scorpioides</name>
    <dbReference type="NCBI Taxonomy" id="51811"/>
    <lineage>
        <taxon>Eukaryota</taxon>
        <taxon>Metazoa</taxon>
        <taxon>Ecdysozoa</taxon>
        <taxon>Arthropoda</taxon>
        <taxon>Chelicerata</taxon>
        <taxon>Arachnida</taxon>
        <taxon>Pseudoscorpiones</taxon>
        <taxon>Cheliferoidea</taxon>
        <taxon>Chernetidae</taxon>
        <taxon>Cordylochernes</taxon>
    </lineage>
</organism>
<feature type="non-terminal residue" evidence="1">
    <location>
        <position position="1"/>
    </location>
</feature>
<dbReference type="InterPro" id="IPR011989">
    <property type="entry name" value="ARM-like"/>
</dbReference>
<dbReference type="SUPFAM" id="SSF48371">
    <property type="entry name" value="ARM repeat"/>
    <property type="match status" value="1"/>
</dbReference>
<proteinExistence type="predicted"/>
<dbReference type="InterPro" id="IPR026825">
    <property type="entry name" value="Vac14"/>
</dbReference>
<evidence type="ECO:0000313" key="1">
    <source>
        <dbReference type="EMBL" id="UYV65840.1"/>
    </source>
</evidence>
<dbReference type="InterPro" id="IPR016024">
    <property type="entry name" value="ARM-type_fold"/>
</dbReference>
<reference evidence="1 2" key="1">
    <citation type="submission" date="2022-01" db="EMBL/GenBank/DDBJ databases">
        <title>A chromosomal length assembly of Cordylochernes scorpioides.</title>
        <authorList>
            <person name="Zeh D."/>
            <person name="Zeh J."/>
        </authorList>
    </citation>
    <scope>NUCLEOTIDE SEQUENCE [LARGE SCALE GENOMIC DNA]</scope>
    <source>
        <strain evidence="1">IN4F17</strain>
        <tissue evidence="1">Whole Body</tissue>
    </source>
</reference>
<dbReference type="PANTHER" id="PTHR16023:SF0">
    <property type="entry name" value="PROTEIN VAC14 HOMOLOG"/>
    <property type="match status" value="1"/>
</dbReference>